<feature type="compositionally biased region" description="Low complexity" evidence="1">
    <location>
        <begin position="17"/>
        <end position="31"/>
    </location>
</feature>
<proteinExistence type="predicted"/>
<organism evidence="2">
    <name type="scientific">Bionectria ochroleuca</name>
    <name type="common">Gliocladium roseum</name>
    <dbReference type="NCBI Taxonomy" id="29856"/>
    <lineage>
        <taxon>Eukaryota</taxon>
        <taxon>Fungi</taxon>
        <taxon>Dikarya</taxon>
        <taxon>Ascomycota</taxon>
        <taxon>Pezizomycotina</taxon>
        <taxon>Sordariomycetes</taxon>
        <taxon>Hypocreomycetidae</taxon>
        <taxon>Hypocreales</taxon>
        <taxon>Bionectriaceae</taxon>
        <taxon>Clonostachys</taxon>
    </lineage>
</organism>
<sequence>MHPLTQPNARGKYQTLGKGNNNQNKKPNAANVRDAWGEENGGYNRSSDYLFVAHHAPTSRHSPQLVPPSLIKSFIILPIHTSHSSWLLPLASRRTGSSDWISSTTMLSAIFLSAACPAVSAFFSTFWCGPRSPFIST</sequence>
<gene>
    <name evidence="2" type="ORF">BN869_000005635_1</name>
</gene>
<name>A0A0B7JWY4_BIOOC</name>
<dbReference type="EMBL" id="CDPU01000015">
    <property type="protein sequence ID" value="CEO49578.1"/>
    <property type="molecule type" value="Genomic_DNA"/>
</dbReference>
<dbReference type="AlphaFoldDB" id="A0A0B7JWY4"/>
<reference evidence="2" key="1">
    <citation type="submission" date="2015-01" db="EMBL/GenBank/DDBJ databases">
        <authorList>
            <person name="Durling Mikael"/>
        </authorList>
    </citation>
    <scope>NUCLEOTIDE SEQUENCE</scope>
</reference>
<accession>A0A0B7JWY4</accession>
<protein>
    <submittedName>
        <fullName evidence="2">Uncharacterized protein</fullName>
    </submittedName>
</protein>
<evidence type="ECO:0000256" key="1">
    <source>
        <dbReference type="SAM" id="MobiDB-lite"/>
    </source>
</evidence>
<feature type="region of interest" description="Disordered" evidence="1">
    <location>
        <begin position="1"/>
        <end position="39"/>
    </location>
</feature>
<evidence type="ECO:0000313" key="2">
    <source>
        <dbReference type="EMBL" id="CEO49578.1"/>
    </source>
</evidence>